<evidence type="ECO:0000313" key="3">
    <source>
        <dbReference type="Proteomes" id="UP000226031"/>
    </source>
</evidence>
<dbReference type="VEuPathDB" id="FungiDB:EMCG_04246"/>
<organism evidence="2 3">
    <name type="scientific">[Emmonsia] crescens</name>
    <dbReference type="NCBI Taxonomy" id="73230"/>
    <lineage>
        <taxon>Eukaryota</taxon>
        <taxon>Fungi</taxon>
        <taxon>Dikarya</taxon>
        <taxon>Ascomycota</taxon>
        <taxon>Pezizomycotina</taxon>
        <taxon>Eurotiomycetes</taxon>
        <taxon>Eurotiomycetidae</taxon>
        <taxon>Onygenales</taxon>
        <taxon>Ajellomycetaceae</taxon>
        <taxon>Emergomyces</taxon>
    </lineage>
</organism>
<dbReference type="InterPro" id="IPR056632">
    <property type="entry name" value="DUF7730"/>
</dbReference>
<evidence type="ECO:0000259" key="1">
    <source>
        <dbReference type="Pfam" id="PF24864"/>
    </source>
</evidence>
<dbReference type="Proteomes" id="UP000226031">
    <property type="component" value="Unassembled WGS sequence"/>
</dbReference>
<name>A0A2B7ZAZ6_9EURO</name>
<comment type="caution">
    <text evidence="2">The sequence shown here is derived from an EMBL/GenBank/DDBJ whole genome shotgun (WGS) entry which is preliminary data.</text>
</comment>
<gene>
    <name evidence="2" type="ORF">GX50_07225</name>
</gene>
<dbReference type="AlphaFoldDB" id="A0A2B7ZAZ6"/>
<dbReference type="PANTHER" id="PTHR38790">
    <property type="entry name" value="2EXR DOMAIN-CONTAINING PROTEIN-RELATED"/>
    <property type="match status" value="1"/>
</dbReference>
<dbReference type="PANTHER" id="PTHR38790:SF4">
    <property type="entry name" value="2EXR DOMAIN-CONTAINING PROTEIN"/>
    <property type="match status" value="1"/>
</dbReference>
<evidence type="ECO:0000313" key="2">
    <source>
        <dbReference type="EMBL" id="PGH30007.1"/>
    </source>
</evidence>
<sequence length="272" mass="31212">MLSFIKSLRGFSSKIPTPIPEPRAEEEESYFLTRLPPEIRILIYKLVFGRDTIHLLHNKGRISHIRIPLRSRTRSNEFNYIDAPFSVQKPQISCLLLTCRQIHEEAAPLFYSTPVFRVSLQETWNLFAKLIGPENLSHVRSLRAPAHLQAQSSFGVASSNNSQPKAAPMRWASAAGSYQDEEKKAYDEFCDILATKMYGLKDLMLVLVSLPKGQARSLEAEWHCPFQRLRGLRKFSLEIRNETDAEAEDTKVLVKFLREVVCTQRDEDVVHQ</sequence>
<dbReference type="STRING" id="73230.A0A2B7ZAZ6"/>
<dbReference type="EMBL" id="PDND01000197">
    <property type="protein sequence ID" value="PGH30007.1"/>
    <property type="molecule type" value="Genomic_DNA"/>
</dbReference>
<feature type="domain" description="DUF7730" evidence="1">
    <location>
        <begin position="26"/>
        <end position="212"/>
    </location>
</feature>
<reference evidence="2 3" key="1">
    <citation type="submission" date="2017-10" db="EMBL/GenBank/DDBJ databases">
        <title>Comparative genomics in systemic dimorphic fungi from Ajellomycetaceae.</title>
        <authorList>
            <person name="Munoz J.F."/>
            <person name="Mcewen J.G."/>
            <person name="Clay O.K."/>
            <person name="Cuomo C.A."/>
        </authorList>
    </citation>
    <scope>NUCLEOTIDE SEQUENCE [LARGE SCALE GENOMIC DNA]</scope>
    <source>
        <strain evidence="2 3">UAMH4076</strain>
    </source>
</reference>
<proteinExistence type="predicted"/>
<accession>A0A2B7ZAZ6</accession>
<protein>
    <recommendedName>
        <fullName evidence="1">DUF7730 domain-containing protein</fullName>
    </recommendedName>
</protein>
<dbReference type="Pfam" id="PF24864">
    <property type="entry name" value="DUF7730"/>
    <property type="match status" value="1"/>
</dbReference>
<keyword evidence="3" id="KW-1185">Reference proteome</keyword>